<dbReference type="SUPFAM" id="SSF54076">
    <property type="entry name" value="RNase A-like"/>
    <property type="match status" value="4"/>
</dbReference>
<dbReference type="OrthoDB" id="8573660at2759"/>
<dbReference type="InterPro" id="IPR036816">
    <property type="entry name" value="RNaseA-like_dom_sf"/>
</dbReference>
<evidence type="ECO:0000256" key="12">
    <source>
        <dbReference type="ARBA" id="ARBA00040186"/>
    </source>
</evidence>
<proteinExistence type="inferred from homology"/>
<evidence type="ECO:0000256" key="8">
    <source>
        <dbReference type="ARBA" id="ARBA00022801"/>
    </source>
</evidence>
<accession>A0A8J5ZTG7</accession>
<comment type="function">
    <text evidence="13">Cleaves preferentially after uridine bases. Has antimicrobial activity against uropathogenic E.coli (UPEC). Probably contributes to urinary tract sterility.</text>
</comment>
<dbReference type="InterPro" id="IPR023412">
    <property type="entry name" value="RNaseA_domain"/>
</dbReference>
<evidence type="ECO:0000256" key="15">
    <source>
        <dbReference type="SAM" id="Phobius"/>
    </source>
</evidence>
<evidence type="ECO:0000256" key="6">
    <source>
        <dbReference type="ARBA" id="ARBA00022729"/>
    </source>
</evidence>
<feature type="domain" description="Ribonuclease A-domain" evidence="16">
    <location>
        <begin position="314"/>
        <end position="431"/>
    </location>
</feature>
<feature type="signal peptide" evidence="14">
    <location>
        <begin position="1"/>
        <end position="24"/>
    </location>
</feature>
<evidence type="ECO:0000256" key="4">
    <source>
        <dbReference type="ARBA" id="ARBA00022529"/>
    </source>
</evidence>
<reference evidence="17" key="1">
    <citation type="journal article" date="2021" name="Evol. Appl.">
        <title>The genome of the Pyrenean desman and the effects of bottlenecks and inbreeding on the genomic landscape of an endangered species.</title>
        <authorList>
            <person name="Escoda L."/>
            <person name="Castresana J."/>
        </authorList>
    </citation>
    <scope>NUCLEOTIDE SEQUENCE</scope>
    <source>
        <strain evidence="17">IBE-C5619</strain>
    </source>
</reference>
<evidence type="ECO:0000256" key="3">
    <source>
        <dbReference type="ARBA" id="ARBA00022525"/>
    </source>
</evidence>
<comment type="subcellular location">
    <subcellularLocation>
        <location evidence="1">Secreted</location>
    </subcellularLocation>
</comment>
<dbReference type="InterPro" id="IPR001427">
    <property type="entry name" value="RNaseA"/>
</dbReference>
<dbReference type="Proteomes" id="UP000700334">
    <property type="component" value="Unassembled WGS sequence"/>
</dbReference>
<comment type="caution">
    <text evidence="17">The sequence shown here is derived from an EMBL/GenBank/DDBJ whole genome shotgun (WGS) entry which is preliminary data.</text>
</comment>
<keyword evidence="18" id="KW-1185">Reference proteome</keyword>
<keyword evidence="8 14" id="KW-0378">Hydrolase</keyword>
<evidence type="ECO:0000256" key="9">
    <source>
        <dbReference type="ARBA" id="ARBA00023022"/>
    </source>
</evidence>
<keyword evidence="11" id="KW-0873">Pyrrolidone carboxylic acid</keyword>
<keyword evidence="10" id="KW-1015">Disulfide bond</keyword>
<keyword evidence="4" id="KW-0929">Antimicrobial</keyword>
<dbReference type="GO" id="GO:0004519">
    <property type="term" value="F:endonuclease activity"/>
    <property type="evidence" value="ECO:0007669"/>
    <property type="project" value="UniProtKB-KW"/>
</dbReference>
<keyword evidence="15" id="KW-0812">Transmembrane</keyword>
<keyword evidence="15" id="KW-1133">Transmembrane helix</keyword>
<protein>
    <recommendedName>
        <fullName evidence="12">Ribonuclease 4</fullName>
    </recommendedName>
</protein>
<evidence type="ECO:0000256" key="14">
    <source>
        <dbReference type="RuleBase" id="RU000651"/>
    </source>
</evidence>
<evidence type="ECO:0000256" key="7">
    <source>
        <dbReference type="ARBA" id="ARBA00022759"/>
    </source>
</evidence>
<dbReference type="Gene3D" id="3.10.130.10">
    <property type="entry name" value="Ribonuclease A-like domain"/>
    <property type="match status" value="4"/>
</dbReference>
<dbReference type="GO" id="GO:0004540">
    <property type="term" value="F:RNA nuclease activity"/>
    <property type="evidence" value="ECO:0007669"/>
    <property type="project" value="TreeGrafter"/>
</dbReference>
<evidence type="ECO:0000313" key="18">
    <source>
        <dbReference type="Proteomes" id="UP000700334"/>
    </source>
</evidence>
<dbReference type="PANTHER" id="PTHR11437:SF53">
    <property type="entry name" value="RIBONUCLEASE 4"/>
    <property type="match status" value="1"/>
</dbReference>
<dbReference type="PANTHER" id="PTHR11437">
    <property type="entry name" value="RIBONUCLEASE"/>
    <property type="match status" value="1"/>
</dbReference>
<feature type="domain" description="Ribonuclease A-domain" evidence="16">
    <location>
        <begin position="84"/>
        <end position="201"/>
    </location>
</feature>
<name>A0A8J5ZTG7_GALPY</name>
<evidence type="ECO:0000256" key="5">
    <source>
        <dbReference type="ARBA" id="ARBA00022722"/>
    </source>
</evidence>
<dbReference type="AlphaFoldDB" id="A0A8J5ZTG7"/>
<dbReference type="InterPro" id="IPR023411">
    <property type="entry name" value="RNaseA_AS"/>
</dbReference>
<dbReference type="GO" id="GO:0005615">
    <property type="term" value="C:extracellular space"/>
    <property type="evidence" value="ECO:0007669"/>
    <property type="project" value="TreeGrafter"/>
</dbReference>
<feature type="chain" id="PRO_5035342115" description="Ribonuclease 4" evidence="14">
    <location>
        <begin position="25"/>
        <end position="715"/>
    </location>
</feature>
<evidence type="ECO:0000256" key="1">
    <source>
        <dbReference type="ARBA" id="ARBA00004613"/>
    </source>
</evidence>
<evidence type="ECO:0000256" key="10">
    <source>
        <dbReference type="ARBA" id="ARBA00023157"/>
    </source>
</evidence>
<keyword evidence="5 14" id="KW-0540">Nuclease</keyword>
<keyword evidence="9" id="KW-0044">Antibiotic</keyword>
<dbReference type="PROSITE" id="PS00127">
    <property type="entry name" value="RNASE_PANCREATIC"/>
    <property type="match status" value="3"/>
</dbReference>
<evidence type="ECO:0000313" key="17">
    <source>
        <dbReference type="EMBL" id="KAG8509763.1"/>
    </source>
</evidence>
<feature type="domain" description="Ribonuclease A-domain" evidence="16">
    <location>
        <begin position="594"/>
        <end position="715"/>
    </location>
</feature>
<keyword evidence="7 14" id="KW-0255">Endonuclease</keyword>
<dbReference type="CDD" id="cd06265">
    <property type="entry name" value="RNase_A_canonical"/>
    <property type="match status" value="3"/>
</dbReference>
<dbReference type="EMBL" id="JAGFMF010011926">
    <property type="protein sequence ID" value="KAG8509763.1"/>
    <property type="molecule type" value="Genomic_DNA"/>
</dbReference>
<evidence type="ECO:0000259" key="16">
    <source>
        <dbReference type="SMART" id="SM00092"/>
    </source>
</evidence>
<sequence length="715" mass="81852">GAIWCVSMVLVFQDLAQYWYPGEAYVSFVINKLMNVLESVNGFCNTTAERKEGAFVEEMMMGLSPLLLVFMLGLGLTPPTLAQDDVRYKRFLQQHYDAKPKGRNDRYCESMMERQGLTSPCKDTNTFIHGNKGSIKAICGNKSGSPYGETLRVSKSPFQVTTCRHVGGSSRPPCRYRATPGFRHIVIACENGLPVHFDDGTSLTNQGLHGLRIHGCSRQFHERPLDGSIIGLARVEWGDCTCKTKNEETAERGTVNLPFSTPFPVPNSYTVFSCPLVSLGTSKIMMDFQRIHSLLLLLVLTLLGLGLVQPSYGQDRMFQRFLRQHVDPLGTGGNDGYCNLMMQRRRMTQNQCKPVNTFIHEHIWNIYSICSTTNIQCKNGKMNCHEGVVKVTDCRETGGSRAPNCRYRAVSSTRRVVIACEGNPQMPVTLITEMPLSLKVLGPFLALLFPLCGFLIHSQSFSWREFMKQHHLSSNWEFDKYRCNDLMRDKKAPKGNYHIFIYAFWRRIEHICNRNWRDRYRNVYIWTQYPFKILKCYQQGKKNIYRESRSYSYIEFHCGMSGNMALGLLRCFPLFLSLLGLWGPVRPLCTWPNYLTRAHWFEIQHIQPSPLPCIKAMRGVNNYTRHCKPENTFLHDSFQNVAVTCDLPNITCKNGKRNCHQSSRPVNTTQCSLIGGKYPNCQYREVAQHKFFIIACNPPQKSDPPYHLVPVHLDK</sequence>
<dbReference type="SMART" id="SM00092">
    <property type="entry name" value="RNAse_Pc"/>
    <property type="match status" value="3"/>
</dbReference>
<dbReference type="PRINTS" id="PR00794">
    <property type="entry name" value="RIBONUCLEASE"/>
</dbReference>
<gene>
    <name evidence="17" type="ORF">J0S82_020211</name>
</gene>
<keyword evidence="6 14" id="KW-0732">Signal</keyword>
<dbReference type="GO" id="GO:0050830">
    <property type="term" value="P:defense response to Gram-positive bacterium"/>
    <property type="evidence" value="ECO:0007669"/>
    <property type="project" value="TreeGrafter"/>
</dbReference>
<organism evidence="17 18">
    <name type="scientific">Galemys pyrenaicus</name>
    <name type="common">Iberian desman</name>
    <name type="synonym">Pyrenean desman</name>
    <dbReference type="NCBI Taxonomy" id="202257"/>
    <lineage>
        <taxon>Eukaryota</taxon>
        <taxon>Metazoa</taxon>
        <taxon>Chordata</taxon>
        <taxon>Craniata</taxon>
        <taxon>Vertebrata</taxon>
        <taxon>Euteleostomi</taxon>
        <taxon>Mammalia</taxon>
        <taxon>Eutheria</taxon>
        <taxon>Laurasiatheria</taxon>
        <taxon>Eulipotyphla</taxon>
        <taxon>Talpidae</taxon>
        <taxon>Galemys</taxon>
    </lineage>
</organism>
<evidence type="ECO:0000256" key="2">
    <source>
        <dbReference type="ARBA" id="ARBA00005600"/>
    </source>
</evidence>
<evidence type="ECO:0000256" key="11">
    <source>
        <dbReference type="ARBA" id="ARBA00023283"/>
    </source>
</evidence>
<keyword evidence="3" id="KW-0964">Secreted</keyword>
<dbReference type="Pfam" id="PF00074">
    <property type="entry name" value="RnaseA"/>
    <property type="match status" value="3"/>
</dbReference>
<dbReference type="FunFam" id="3.10.130.10:FF:000001">
    <property type="entry name" value="Ribonuclease pancreatic"/>
    <property type="match status" value="3"/>
</dbReference>
<dbReference type="GO" id="GO:0003676">
    <property type="term" value="F:nucleic acid binding"/>
    <property type="evidence" value="ECO:0007669"/>
    <property type="project" value="InterPro"/>
</dbReference>
<feature type="transmembrane region" description="Helical" evidence="15">
    <location>
        <begin position="59"/>
        <end position="82"/>
    </location>
</feature>
<keyword evidence="15" id="KW-0472">Membrane</keyword>
<feature type="non-terminal residue" evidence="17">
    <location>
        <position position="1"/>
    </location>
</feature>
<comment type="similarity">
    <text evidence="2 14">Belongs to the pancreatic ribonuclease family.</text>
</comment>
<feature type="transmembrane region" description="Helical" evidence="15">
    <location>
        <begin position="293"/>
        <end position="312"/>
    </location>
</feature>
<feature type="non-terminal residue" evidence="17">
    <location>
        <position position="715"/>
    </location>
</feature>
<dbReference type="GO" id="GO:0016787">
    <property type="term" value="F:hydrolase activity"/>
    <property type="evidence" value="ECO:0007669"/>
    <property type="project" value="UniProtKB-KW"/>
</dbReference>
<evidence type="ECO:0000256" key="13">
    <source>
        <dbReference type="ARBA" id="ARBA00045536"/>
    </source>
</evidence>